<organism evidence="2 3">
    <name type="scientific">Candidatus Methylomirabilis lanthanidiphila</name>
    <dbReference type="NCBI Taxonomy" id="2211376"/>
    <lineage>
        <taxon>Bacteria</taxon>
        <taxon>Candidatus Methylomirabilota</taxon>
        <taxon>Candidatus Methylomirabilia</taxon>
        <taxon>Candidatus Methylomirabilales</taxon>
        <taxon>Candidatus Methylomirabilaceae</taxon>
        <taxon>Candidatus Methylomirabilis</taxon>
    </lineage>
</organism>
<keyword evidence="1" id="KW-0175">Coiled coil</keyword>
<evidence type="ECO:0000313" key="2">
    <source>
        <dbReference type="EMBL" id="VUZ84464.1"/>
    </source>
</evidence>
<evidence type="ECO:0000256" key="1">
    <source>
        <dbReference type="SAM" id="Coils"/>
    </source>
</evidence>
<dbReference type="AlphaFoldDB" id="A0A564ZGP2"/>
<dbReference type="EMBL" id="CABIKM010000012">
    <property type="protein sequence ID" value="VUZ84464.1"/>
    <property type="molecule type" value="Genomic_DNA"/>
</dbReference>
<protein>
    <submittedName>
        <fullName evidence="2">Uncharacterized protein</fullName>
    </submittedName>
</protein>
<proteinExistence type="predicted"/>
<feature type="coiled-coil region" evidence="1">
    <location>
        <begin position="134"/>
        <end position="190"/>
    </location>
</feature>
<dbReference type="Proteomes" id="UP000334340">
    <property type="component" value="Unassembled WGS sequence"/>
</dbReference>
<gene>
    <name evidence="2" type="ORF">MELA_00837</name>
</gene>
<name>A0A564ZGP2_9BACT</name>
<accession>A0A564ZGP2</accession>
<keyword evidence="3" id="KW-1185">Reference proteome</keyword>
<reference evidence="2 3" key="1">
    <citation type="submission" date="2019-07" db="EMBL/GenBank/DDBJ databases">
        <authorList>
            <person name="Cremers G."/>
        </authorList>
    </citation>
    <scope>NUCLEOTIDE SEQUENCE [LARGE SCALE GENOMIC DNA]</scope>
</reference>
<sequence length="198" mass="21084">MFKIKDLMIKIIPEEGKMAAEQPVGCGDFMTCGGCTNCTGDCTACTNTRQCLGGCSDLYTCKGGSRAMAGCGLTCAPNTCRVCTVVCTDECSACSQQVLTCKCTDSPTCRVGTCGYGSCQRTYGVAEAQQQLTLENLAVLKAQLRQQLAAVEEQEKLAHESLRPASLAEAEALEKKLIEALDEIKTIKAGLKKKEKKA</sequence>
<evidence type="ECO:0000313" key="3">
    <source>
        <dbReference type="Proteomes" id="UP000334340"/>
    </source>
</evidence>